<feature type="domain" description="FAD dependent oxidoreductase" evidence="8">
    <location>
        <begin position="35"/>
        <end position="388"/>
    </location>
</feature>
<dbReference type="SUPFAM" id="SSF51905">
    <property type="entry name" value="FAD/NAD(P)-binding domain"/>
    <property type="match status" value="1"/>
</dbReference>
<dbReference type="PANTHER" id="PTHR11985:SF35">
    <property type="entry name" value="ANAEROBIC GLYCEROL-3-PHOSPHATE DEHYDROGENASE SUBUNIT A"/>
    <property type="match status" value="1"/>
</dbReference>
<dbReference type="InterPro" id="IPR006076">
    <property type="entry name" value="FAD-dep_OxRdtase"/>
</dbReference>
<dbReference type="Proteomes" id="UP001203338">
    <property type="component" value="Unassembled WGS sequence"/>
</dbReference>
<name>A0ABT0PIX6_9GAMM</name>
<reference evidence="10 11" key="1">
    <citation type="submission" date="2022-05" db="EMBL/GenBank/DDBJ databases">
        <authorList>
            <person name="Park J.-S."/>
        </authorList>
    </citation>
    <scope>NUCLEOTIDE SEQUENCE [LARGE SCALE GENOMIC DNA]</scope>
    <source>
        <strain evidence="10 11">2012CJ34-2</strain>
    </source>
</reference>
<evidence type="ECO:0000256" key="7">
    <source>
        <dbReference type="SAM" id="MobiDB-lite"/>
    </source>
</evidence>
<dbReference type="InterPro" id="IPR036188">
    <property type="entry name" value="FAD/NAD-bd_sf"/>
</dbReference>
<comment type="cofactor">
    <cofactor evidence="1">
        <name>FAD</name>
        <dbReference type="ChEBI" id="CHEBI:57692"/>
    </cofactor>
</comment>
<feature type="domain" description="Alpha-glycerophosphate oxidase C-terminal" evidence="9">
    <location>
        <begin position="434"/>
        <end position="524"/>
    </location>
</feature>
<proteinExistence type="inferred from homology"/>
<evidence type="ECO:0000259" key="9">
    <source>
        <dbReference type="Pfam" id="PF16901"/>
    </source>
</evidence>
<keyword evidence="5" id="KW-0274">FAD</keyword>
<dbReference type="InterPro" id="IPR038299">
    <property type="entry name" value="DAO_C_sf"/>
</dbReference>
<sequence>MSEKKAMSEQRAMSRKESMSDQAHKRLQHLDEEWDLIVVGGGITGAGILREASRCGLKVLLLEQKDYAWGTSSRSSKMVHGGLRYIPQGQLKLTHESVIERERLMKEAPGLVDLGSFTMPHYKWKFPGPFSFNALLAMYDFYARLWAHYFSNKTSVVQKLIPGLKHKNLVGATMFRDAFVDDARLVMRVLDEAIADGGTAMNYSKVVDLLKDGEQVCGVCAEDGITGETVEFKARVVVSAAGVWSDPLRAKVGEKPVIRPLRGSHLVIPSWRLPVAHACCFMHPDDKRPVFVFPWEGSTVVGTTDLDNVGDLEDEPVITNQEIEYLLKAVNGEFDSADITREDVISTWTGVRPVISSGKNIDPSKETRDHAVWDKNGLVSVCGGKLTTFRLIARDVLRKANHYLPDVTVPADKEDATIFHTECEPVEDKRFAALGKQQQKRLQGRLGIRLQEVLQQAEDSDFLRVGSTDFLWLELRWAARTEQVEHLDDLLLRRTRVGNLIKNGATEHMQRIGQIMTEDGGWTGSKWEEELDRYGALWKRAYSLENPA</sequence>
<evidence type="ECO:0000256" key="2">
    <source>
        <dbReference type="ARBA" id="ARBA00007330"/>
    </source>
</evidence>
<organism evidence="10 11">
    <name type="scientific">Parendozoicomonas callyspongiae</name>
    <dbReference type="NCBI Taxonomy" id="2942213"/>
    <lineage>
        <taxon>Bacteria</taxon>
        <taxon>Pseudomonadati</taxon>
        <taxon>Pseudomonadota</taxon>
        <taxon>Gammaproteobacteria</taxon>
        <taxon>Oceanospirillales</taxon>
        <taxon>Endozoicomonadaceae</taxon>
        <taxon>Parendozoicomonas</taxon>
    </lineage>
</organism>
<dbReference type="PANTHER" id="PTHR11985">
    <property type="entry name" value="GLYCEROL-3-PHOSPHATE DEHYDROGENASE"/>
    <property type="match status" value="1"/>
</dbReference>
<dbReference type="Pfam" id="PF16901">
    <property type="entry name" value="DAO_C"/>
    <property type="match status" value="1"/>
</dbReference>
<comment type="caution">
    <text evidence="10">The sequence shown here is derived from an EMBL/GenBank/DDBJ whole genome shotgun (WGS) entry which is preliminary data.</text>
</comment>
<keyword evidence="6" id="KW-0560">Oxidoreductase</keyword>
<dbReference type="EMBL" id="JAMFLX010000013">
    <property type="protein sequence ID" value="MCL6270433.1"/>
    <property type="molecule type" value="Genomic_DNA"/>
</dbReference>
<gene>
    <name evidence="10" type="ORF">M3P05_10925</name>
</gene>
<keyword evidence="11" id="KW-1185">Reference proteome</keyword>
<evidence type="ECO:0000313" key="10">
    <source>
        <dbReference type="EMBL" id="MCL6270433.1"/>
    </source>
</evidence>
<dbReference type="Gene3D" id="3.30.9.10">
    <property type="entry name" value="D-Amino Acid Oxidase, subunit A, domain 2"/>
    <property type="match status" value="1"/>
</dbReference>
<dbReference type="Gene3D" id="1.10.8.870">
    <property type="entry name" value="Alpha-glycerophosphate oxidase, cap domain"/>
    <property type="match status" value="1"/>
</dbReference>
<accession>A0ABT0PIX6</accession>
<keyword evidence="4" id="KW-0319">Glycerol metabolism</keyword>
<dbReference type="RefSeq" id="WP_249699648.1">
    <property type="nucleotide sequence ID" value="NZ_JAMFLX010000013.1"/>
</dbReference>
<dbReference type="Pfam" id="PF01266">
    <property type="entry name" value="DAO"/>
    <property type="match status" value="1"/>
</dbReference>
<evidence type="ECO:0000256" key="5">
    <source>
        <dbReference type="ARBA" id="ARBA00022827"/>
    </source>
</evidence>
<evidence type="ECO:0000259" key="8">
    <source>
        <dbReference type="Pfam" id="PF01266"/>
    </source>
</evidence>
<feature type="region of interest" description="Disordered" evidence="7">
    <location>
        <begin position="1"/>
        <end position="21"/>
    </location>
</feature>
<keyword evidence="3" id="KW-0285">Flavoprotein</keyword>
<dbReference type="InterPro" id="IPR031656">
    <property type="entry name" value="DAO_C"/>
</dbReference>
<evidence type="ECO:0000256" key="1">
    <source>
        <dbReference type="ARBA" id="ARBA00001974"/>
    </source>
</evidence>
<dbReference type="InterPro" id="IPR000447">
    <property type="entry name" value="G3P_DH_FAD-dep"/>
</dbReference>
<evidence type="ECO:0000256" key="4">
    <source>
        <dbReference type="ARBA" id="ARBA00022798"/>
    </source>
</evidence>
<comment type="similarity">
    <text evidence="2">Belongs to the FAD-dependent glycerol-3-phosphate dehydrogenase family.</text>
</comment>
<evidence type="ECO:0000313" key="11">
    <source>
        <dbReference type="Proteomes" id="UP001203338"/>
    </source>
</evidence>
<protein>
    <submittedName>
        <fullName evidence="10">Glycerol-3-phosphate dehydrogenase/oxidase</fullName>
    </submittedName>
</protein>
<dbReference type="Gene3D" id="3.50.50.60">
    <property type="entry name" value="FAD/NAD(P)-binding domain"/>
    <property type="match status" value="1"/>
</dbReference>
<evidence type="ECO:0000256" key="6">
    <source>
        <dbReference type="ARBA" id="ARBA00023002"/>
    </source>
</evidence>
<dbReference type="PRINTS" id="PR01001">
    <property type="entry name" value="FADG3PDH"/>
</dbReference>
<evidence type="ECO:0000256" key="3">
    <source>
        <dbReference type="ARBA" id="ARBA00022630"/>
    </source>
</evidence>